<dbReference type="SUPFAM" id="SSF53756">
    <property type="entry name" value="UDP-Glycosyltransferase/glycogen phosphorylase"/>
    <property type="match status" value="1"/>
</dbReference>
<dbReference type="InterPro" id="IPR002213">
    <property type="entry name" value="UDP_glucos_trans"/>
</dbReference>
<dbReference type="EC" id="2.4.1.-" evidence="5"/>
<dbReference type="Pfam" id="PF00201">
    <property type="entry name" value="UDPGT"/>
    <property type="match status" value="1"/>
</dbReference>
<dbReference type="FunFam" id="3.40.50.2000:FF:000047">
    <property type="entry name" value="Glycosyltransferase"/>
    <property type="match status" value="1"/>
</dbReference>
<dbReference type="PANTHER" id="PTHR48047">
    <property type="entry name" value="GLYCOSYLTRANSFERASE"/>
    <property type="match status" value="1"/>
</dbReference>
<dbReference type="PANTHER" id="PTHR48047:SF182">
    <property type="entry name" value="GLYCOSYLTRANSFERASE"/>
    <property type="match status" value="1"/>
</dbReference>
<dbReference type="Proteomes" id="UP000593561">
    <property type="component" value="Unassembled WGS sequence"/>
</dbReference>
<keyword evidence="3 4" id="KW-0808">Transferase</keyword>
<dbReference type="CDD" id="cd03784">
    <property type="entry name" value="GT1_Gtf-like"/>
    <property type="match status" value="1"/>
</dbReference>
<sequence>MASLNQQPIHHFLFIPLMTRSYLIPFTDLAKALAHHGQQVTIVMTPLNAARFSDDYAINFNLNIQFLPLYFPAQVVGLPQGCEAMDSLPSPDMATKFLQASNMLQQPLEKWLQGLDSLSLPSCIISDVCFPWTSILALKFNVSRVVFHTVSCFTLLCSHNIDHYKVFDERDKSDFEPVLVPDLPDRIEITKAQLPFFGKNKALDDSKKVLKQFKEAEASAMAVVVNSFQELEPGYVKAYQKFVNNLWCIGPLCLYNKTTRSEASIDDHESLNWLDSQKPNSVIYVCFGSLCHIFDQQLIKETSNCPFIWVIKEGSYTAELDKWFKEQNFEERVKGRGLIIRGWAPQFQILSKPAIGGFITHCGWNSTLEGIIAGLPLITWPMSNEQFYNEKLIVQVVKIGVKTGVEKPMKAPEVLVKKEEVLKAIKQVIDGGEEGEERKKRARKLGEMAKMAVENGGSSCSNLTSLIHLVSYFNQHRKRHLRHV</sequence>
<comment type="similarity">
    <text evidence="1 4">Belongs to the UDP-glycosyltransferase family.</text>
</comment>
<dbReference type="GO" id="GO:0035251">
    <property type="term" value="F:UDP-glucosyltransferase activity"/>
    <property type="evidence" value="ECO:0007669"/>
    <property type="project" value="TreeGrafter"/>
</dbReference>
<dbReference type="EMBL" id="JABFAC010000009">
    <property type="protein sequence ID" value="MBA0622290.1"/>
    <property type="molecule type" value="Genomic_DNA"/>
</dbReference>
<evidence type="ECO:0000256" key="3">
    <source>
        <dbReference type="ARBA" id="ARBA00022679"/>
    </source>
</evidence>
<evidence type="ECO:0000256" key="4">
    <source>
        <dbReference type="RuleBase" id="RU003718"/>
    </source>
</evidence>
<dbReference type="Gene3D" id="3.40.50.2000">
    <property type="entry name" value="Glycogen Phosphorylase B"/>
    <property type="match status" value="2"/>
</dbReference>
<name>A0A7J8S8X6_GOSDV</name>
<keyword evidence="2 4" id="KW-0328">Glycosyltransferase</keyword>
<dbReference type="AlphaFoldDB" id="A0A7J8S8X6"/>
<evidence type="ECO:0000313" key="6">
    <source>
        <dbReference type="EMBL" id="MBA0622290.1"/>
    </source>
</evidence>
<reference evidence="6 7" key="1">
    <citation type="journal article" date="2019" name="Genome Biol. Evol.">
        <title>Insights into the evolution of the New World diploid cottons (Gossypium, subgenus Houzingenia) based on genome sequencing.</title>
        <authorList>
            <person name="Grover C.E."/>
            <person name="Arick M.A. 2nd"/>
            <person name="Thrash A."/>
            <person name="Conover J.L."/>
            <person name="Sanders W.S."/>
            <person name="Peterson D.G."/>
            <person name="Frelichowski J.E."/>
            <person name="Scheffler J.A."/>
            <person name="Scheffler B.E."/>
            <person name="Wendel J.F."/>
        </authorList>
    </citation>
    <scope>NUCLEOTIDE SEQUENCE [LARGE SCALE GENOMIC DNA]</scope>
    <source>
        <strain evidence="6">27</strain>
        <tissue evidence="6">Leaf</tissue>
    </source>
</reference>
<evidence type="ECO:0000313" key="7">
    <source>
        <dbReference type="Proteomes" id="UP000593561"/>
    </source>
</evidence>
<keyword evidence="7" id="KW-1185">Reference proteome</keyword>
<evidence type="ECO:0000256" key="1">
    <source>
        <dbReference type="ARBA" id="ARBA00009995"/>
    </source>
</evidence>
<gene>
    <name evidence="6" type="ORF">Godav_007847</name>
</gene>
<accession>A0A7J8S8X6</accession>
<protein>
    <recommendedName>
        <fullName evidence="5">Glycosyltransferase</fullName>
        <ecNumber evidence="5">2.4.1.-</ecNumber>
    </recommendedName>
</protein>
<evidence type="ECO:0000256" key="2">
    <source>
        <dbReference type="ARBA" id="ARBA00022676"/>
    </source>
</evidence>
<proteinExistence type="inferred from homology"/>
<evidence type="ECO:0000256" key="5">
    <source>
        <dbReference type="RuleBase" id="RU362057"/>
    </source>
</evidence>
<dbReference type="InterPro" id="IPR035595">
    <property type="entry name" value="UDP_glycos_trans_CS"/>
</dbReference>
<comment type="caution">
    <text evidence="6">The sequence shown here is derived from an EMBL/GenBank/DDBJ whole genome shotgun (WGS) entry which is preliminary data.</text>
</comment>
<dbReference type="PROSITE" id="PS00375">
    <property type="entry name" value="UDPGT"/>
    <property type="match status" value="1"/>
</dbReference>
<organism evidence="6 7">
    <name type="scientific">Gossypium davidsonii</name>
    <name type="common">Davidson's cotton</name>
    <name type="synonym">Gossypium klotzschianum subsp. davidsonii</name>
    <dbReference type="NCBI Taxonomy" id="34287"/>
    <lineage>
        <taxon>Eukaryota</taxon>
        <taxon>Viridiplantae</taxon>
        <taxon>Streptophyta</taxon>
        <taxon>Embryophyta</taxon>
        <taxon>Tracheophyta</taxon>
        <taxon>Spermatophyta</taxon>
        <taxon>Magnoliopsida</taxon>
        <taxon>eudicotyledons</taxon>
        <taxon>Gunneridae</taxon>
        <taxon>Pentapetalae</taxon>
        <taxon>rosids</taxon>
        <taxon>malvids</taxon>
        <taxon>Malvales</taxon>
        <taxon>Malvaceae</taxon>
        <taxon>Malvoideae</taxon>
        <taxon>Gossypium</taxon>
    </lineage>
</organism>